<sequence length="322" mass="35476">MASSGIFFFTLIAVWVAAGNAKNPFIKVECNTENIGEHGHQSLLECAVKTTKEVVGAVIRVVTWTKEGVDDPLLVFNRGELRREPGYRFAEPSWDENNMNISLLIARTAVADDGDYTCMVITDSGDDNILTRLKVKATYRDPTIRSIPEKISEDADNDLICNADGGYPKGQLRWFDENNVEWTRSAEMDVRQTDNGLFQLSSKLTLLKGSRFSKYTCVVFNATGGKGGSTTFEIPPTSRGQGQDIEGTGLSSKIAAPVIVIGSLIVGLLLALLIYRRRSQMARRPSAAPLMGDQQRGRAVEFDAEKGRLQNMESEQCEDSQP</sequence>
<dbReference type="InterPro" id="IPR036179">
    <property type="entry name" value="Ig-like_dom_sf"/>
</dbReference>
<evidence type="ECO:0000313" key="16">
    <source>
        <dbReference type="Proteomes" id="UP000265080"/>
    </source>
</evidence>
<keyword evidence="4 13" id="KW-0732">Signal</keyword>
<keyword evidence="7" id="KW-1015">Disulfide bond</keyword>
<keyword evidence="9" id="KW-0325">Glycoprotein</keyword>
<feature type="region of interest" description="Disordered" evidence="11">
    <location>
        <begin position="284"/>
        <end position="322"/>
    </location>
</feature>
<dbReference type="PROSITE" id="PS50835">
    <property type="entry name" value="IG_LIKE"/>
    <property type="match status" value="2"/>
</dbReference>
<feature type="transmembrane region" description="Helical" evidence="12">
    <location>
        <begin position="254"/>
        <end position="275"/>
    </location>
</feature>
<dbReference type="GO" id="GO:0071222">
    <property type="term" value="P:cellular response to lipopolysaccharide"/>
    <property type="evidence" value="ECO:0007669"/>
    <property type="project" value="TreeGrafter"/>
</dbReference>
<evidence type="ECO:0000256" key="2">
    <source>
        <dbReference type="ARBA" id="ARBA00022475"/>
    </source>
</evidence>
<name>A0A3P8RKW6_AMPPE</name>
<dbReference type="InterPro" id="IPR013783">
    <property type="entry name" value="Ig-like_fold"/>
</dbReference>
<evidence type="ECO:0000256" key="10">
    <source>
        <dbReference type="ARBA" id="ARBA00023319"/>
    </source>
</evidence>
<keyword evidence="2" id="KW-1003">Cell membrane</keyword>
<feature type="compositionally biased region" description="Basic and acidic residues" evidence="11">
    <location>
        <begin position="295"/>
        <end position="308"/>
    </location>
</feature>
<evidence type="ECO:0000313" key="15">
    <source>
        <dbReference type="Ensembl" id="ENSAPEP00000000826.1"/>
    </source>
</evidence>
<dbReference type="GO" id="GO:0042102">
    <property type="term" value="P:positive regulation of T cell proliferation"/>
    <property type="evidence" value="ECO:0007669"/>
    <property type="project" value="TreeGrafter"/>
</dbReference>
<proteinExistence type="predicted"/>
<evidence type="ECO:0000256" key="6">
    <source>
        <dbReference type="ARBA" id="ARBA00023136"/>
    </source>
</evidence>
<comment type="subcellular location">
    <subcellularLocation>
        <location evidence="1">Cell membrane</location>
        <topology evidence="1">Single-pass type I membrane protein</topology>
    </subcellularLocation>
</comment>
<dbReference type="Gene3D" id="2.60.40.10">
    <property type="entry name" value="Immunoglobulins"/>
    <property type="match status" value="2"/>
</dbReference>
<feature type="domain" description="Ig-like" evidence="14">
    <location>
        <begin position="142"/>
        <end position="233"/>
    </location>
</feature>
<dbReference type="Ensembl" id="ENSAPET00000000845.1">
    <property type="protein sequence ID" value="ENSAPEP00000000826.1"/>
    <property type="gene ID" value="ENSAPEG00000000635.1"/>
</dbReference>
<protein>
    <recommendedName>
        <fullName evidence="14">Ig-like domain-containing protein</fullName>
    </recommendedName>
</protein>
<feature type="signal peptide" evidence="13">
    <location>
        <begin position="1"/>
        <end position="21"/>
    </location>
</feature>
<dbReference type="GO" id="GO:0007166">
    <property type="term" value="P:cell surface receptor signaling pathway"/>
    <property type="evidence" value="ECO:0007669"/>
    <property type="project" value="TreeGrafter"/>
</dbReference>
<evidence type="ECO:0000256" key="8">
    <source>
        <dbReference type="ARBA" id="ARBA00023170"/>
    </source>
</evidence>
<dbReference type="Pfam" id="PF22705">
    <property type="entry name" value="C2-set_3"/>
    <property type="match status" value="1"/>
</dbReference>
<dbReference type="GeneTree" id="ENSGT00540000073890"/>
<dbReference type="Proteomes" id="UP000265080">
    <property type="component" value="Chromosome 3"/>
</dbReference>
<evidence type="ECO:0000256" key="3">
    <source>
        <dbReference type="ARBA" id="ARBA00022692"/>
    </source>
</evidence>
<dbReference type="PANTHER" id="PTHR25466:SF14">
    <property type="entry name" value="BUTYROPHILIN SUBFAMILY 2 MEMBER A2-LIKE-RELATED"/>
    <property type="match status" value="1"/>
</dbReference>
<evidence type="ECO:0000256" key="4">
    <source>
        <dbReference type="ARBA" id="ARBA00022729"/>
    </source>
</evidence>
<dbReference type="AlphaFoldDB" id="A0A3P8RKW6"/>
<dbReference type="GO" id="GO:0006955">
    <property type="term" value="P:immune response"/>
    <property type="evidence" value="ECO:0007669"/>
    <property type="project" value="TreeGrafter"/>
</dbReference>
<evidence type="ECO:0000256" key="7">
    <source>
        <dbReference type="ARBA" id="ARBA00023157"/>
    </source>
</evidence>
<evidence type="ECO:0000256" key="5">
    <source>
        <dbReference type="ARBA" id="ARBA00022989"/>
    </source>
</evidence>
<evidence type="ECO:0000256" key="12">
    <source>
        <dbReference type="SAM" id="Phobius"/>
    </source>
</evidence>
<reference evidence="15" key="2">
    <citation type="submission" date="2025-08" db="UniProtKB">
        <authorList>
            <consortium name="Ensembl"/>
        </authorList>
    </citation>
    <scope>IDENTIFICATION</scope>
</reference>
<dbReference type="GO" id="GO:0031295">
    <property type="term" value="P:T cell costimulation"/>
    <property type="evidence" value="ECO:0007669"/>
    <property type="project" value="TreeGrafter"/>
</dbReference>
<keyword evidence="5 12" id="KW-1133">Transmembrane helix</keyword>
<dbReference type="InterPro" id="IPR053896">
    <property type="entry name" value="BTN3A2-like_Ig-C"/>
</dbReference>
<dbReference type="SUPFAM" id="SSF48726">
    <property type="entry name" value="Immunoglobulin"/>
    <property type="match status" value="2"/>
</dbReference>
<dbReference type="GO" id="GO:0042130">
    <property type="term" value="P:negative regulation of T cell proliferation"/>
    <property type="evidence" value="ECO:0007669"/>
    <property type="project" value="TreeGrafter"/>
</dbReference>
<reference evidence="15" key="3">
    <citation type="submission" date="2025-09" db="UniProtKB">
        <authorList>
            <consortium name="Ensembl"/>
        </authorList>
    </citation>
    <scope>IDENTIFICATION</scope>
</reference>
<keyword evidence="6 12" id="KW-0472">Membrane</keyword>
<evidence type="ECO:0000256" key="1">
    <source>
        <dbReference type="ARBA" id="ARBA00004251"/>
    </source>
</evidence>
<dbReference type="InterPro" id="IPR051713">
    <property type="entry name" value="T-cell_Activation_Regulation"/>
</dbReference>
<evidence type="ECO:0000256" key="11">
    <source>
        <dbReference type="SAM" id="MobiDB-lite"/>
    </source>
</evidence>
<evidence type="ECO:0000256" key="13">
    <source>
        <dbReference type="SAM" id="SignalP"/>
    </source>
</evidence>
<reference evidence="15 16" key="1">
    <citation type="submission" date="2018-03" db="EMBL/GenBank/DDBJ databases">
        <title>Finding Nemo's genes: A chromosome-scale reference assembly of the genome of the orange clownfish Amphiprion percula.</title>
        <authorList>
            <person name="Lehmann R."/>
        </authorList>
    </citation>
    <scope>NUCLEOTIDE SEQUENCE</scope>
</reference>
<dbReference type="InterPro" id="IPR007110">
    <property type="entry name" value="Ig-like_dom"/>
</dbReference>
<evidence type="ECO:0000256" key="9">
    <source>
        <dbReference type="ARBA" id="ARBA00023180"/>
    </source>
</evidence>
<evidence type="ECO:0000259" key="14">
    <source>
        <dbReference type="PROSITE" id="PS50835"/>
    </source>
</evidence>
<accession>A0A3P8RKW6</accession>
<keyword evidence="8" id="KW-0675">Receptor</keyword>
<dbReference type="GO" id="GO:0009897">
    <property type="term" value="C:external side of plasma membrane"/>
    <property type="evidence" value="ECO:0007669"/>
    <property type="project" value="TreeGrafter"/>
</dbReference>
<dbReference type="PANTHER" id="PTHR25466">
    <property type="entry name" value="T-LYMPHOCYTE ACTIVATION ANTIGEN"/>
    <property type="match status" value="1"/>
</dbReference>
<feature type="chain" id="PRO_5018109629" description="Ig-like domain-containing protein" evidence="13">
    <location>
        <begin position="22"/>
        <end position="322"/>
    </location>
</feature>
<keyword evidence="3 12" id="KW-0812">Transmembrane</keyword>
<organism evidence="15 16">
    <name type="scientific">Amphiprion percula</name>
    <name type="common">Orange clownfish</name>
    <name type="synonym">Lutjanus percula</name>
    <dbReference type="NCBI Taxonomy" id="161767"/>
    <lineage>
        <taxon>Eukaryota</taxon>
        <taxon>Metazoa</taxon>
        <taxon>Chordata</taxon>
        <taxon>Craniata</taxon>
        <taxon>Vertebrata</taxon>
        <taxon>Euteleostomi</taxon>
        <taxon>Actinopterygii</taxon>
        <taxon>Neopterygii</taxon>
        <taxon>Teleostei</taxon>
        <taxon>Neoteleostei</taxon>
        <taxon>Acanthomorphata</taxon>
        <taxon>Ovalentaria</taxon>
        <taxon>Pomacentridae</taxon>
        <taxon>Amphiprion</taxon>
    </lineage>
</organism>
<keyword evidence="16" id="KW-1185">Reference proteome</keyword>
<keyword evidence="10" id="KW-0393">Immunoglobulin domain</keyword>
<feature type="domain" description="Ig-like" evidence="14">
    <location>
        <begin position="24"/>
        <end position="136"/>
    </location>
</feature>
<dbReference type="STRING" id="161767.ENSAPEP00000000826"/>